<accession>A0A3L8P1X1</accession>
<dbReference type="OrthoDB" id="9764804at2"/>
<evidence type="ECO:0000313" key="2">
    <source>
        <dbReference type="EMBL" id="RLV48823.1"/>
    </source>
</evidence>
<dbReference type="EMBL" id="RDBE01000008">
    <property type="protein sequence ID" value="RLV48823.1"/>
    <property type="molecule type" value="Genomic_DNA"/>
</dbReference>
<organism evidence="2 3">
    <name type="scientific">Nocardioides mangrovicus</name>
    <dbReference type="NCBI Taxonomy" id="2478913"/>
    <lineage>
        <taxon>Bacteria</taxon>
        <taxon>Bacillati</taxon>
        <taxon>Actinomycetota</taxon>
        <taxon>Actinomycetes</taxon>
        <taxon>Propionibacteriales</taxon>
        <taxon>Nocardioidaceae</taxon>
        <taxon>Nocardioides</taxon>
    </lineage>
</organism>
<keyword evidence="1" id="KW-0732">Signal</keyword>
<feature type="chain" id="PRO_5018062974" evidence="1">
    <location>
        <begin position="21"/>
        <end position="358"/>
    </location>
</feature>
<sequence>MVTALASVLGALTLAPTAVAHGRHHQRSFAWHTTTVDATQSFRGLAAVDSRTAWVAGQSLTDGGPGTVYRTTDGGRHWRDVSPPDTDGLAFRDVEALGRDGAAVLAIGEGTASRIYRTYDGGRHWTQAFTNADPAAFYDCLSFYPGGKVGLAVSDPVDGKFQIARSVDGGRSWHVLPGDGMPSAEGQFGFAASGDCLVTAGHDAWFGGGGTAAQIFHSTDLGRTWRATDSTIAPGDAAGVFGLAFRAGRHERGRQGIAVGGDFSNPTNGTDAVARTLDGRSWHKVGSLTHLGEAAAWLPGTRDSVLVTGESGTTMGTSLSRDGGHTWTLVSTTGFHALTCTRDGVCWAAGGNGRVGRG</sequence>
<reference evidence="2 3" key="1">
    <citation type="submission" date="2018-10" db="EMBL/GenBank/DDBJ databases">
        <title>Marmoricola sp. 4Q3S-7 whole genome shotgun sequence.</title>
        <authorList>
            <person name="Li F."/>
        </authorList>
    </citation>
    <scope>NUCLEOTIDE SEQUENCE [LARGE SCALE GENOMIC DNA]</scope>
    <source>
        <strain evidence="2 3">4Q3S-7</strain>
    </source>
</reference>
<protein>
    <submittedName>
        <fullName evidence="2">Oxidoreductase</fullName>
    </submittedName>
</protein>
<dbReference type="PANTHER" id="PTHR47199:SF2">
    <property type="entry name" value="PHOTOSYSTEM II STABILITY_ASSEMBLY FACTOR HCF136, CHLOROPLASTIC"/>
    <property type="match status" value="1"/>
</dbReference>
<proteinExistence type="predicted"/>
<feature type="signal peptide" evidence="1">
    <location>
        <begin position="1"/>
        <end position="20"/>
    </location>
</feature>
<keyword evidence="3" id="KW-1185">Reference proteome</keyword>
<evidence type="ECO:0000313" key="3">
    <source>
        <dbReference type="Proteomes" id="UP000281708"/>
    </source>
</evidence>
<gene>
    <name evidence="2" type="ORF">D9V37_13610</name>
</gene>
<dbReference type="InterPro" id="IPR036278">
    <property type="entry name" value="Sialidase_sf"/>
</dbReference>
<evidence type="ECO:0000256" key="1">
    <source>
        <dbReference type="SAM" id="SignalP"/>
    </source>
</evidence>
<dbReference type="PANTHER" id="PTHR47199">
    <property type="entry name" value="PHOTOSYSTEM II STABILITY/ASSEMBLY FACTOR HCF136, CHLOROPLASTIC"/>
    <property type="match status" value="1"/>
</dbReference>
<comment type="caution">
    <text evidence="2">The sequence shown here is derived from an EMBL/GenBank/DDBJ whole genome shotgun (WGS) entry which is preliminary data.</text>
</comment>
<dbReference type="Proteomes" id="UP000281708">
    <property type="component" value="Unassembled WGS sequence"/>
</dbReference>
<dbReference type="InterPro" id="IPR015943">
    <property type="entry name" value="WD40/YVTN_repeat-like_dom_sf"/>
</dbReference>
<dbReference type="AlphaFoldDB" id="A0A3L8P1X1"/>
<name>A0A3L8P1X1_9ACTN</name>
<dbReference type="SUPFAM" id="SSF50939">
    <property type="entry name" value="Sialidases"/>
    <property type="match status" value="1"/>
</dbReference>
<dbReference type="Gene3D" id="2.130.10.10">
    <property type="entry name" value="YVTN repeat-like/Quinoprotein amine dehydrogenase"/>
    <property type="match status" value="2"/>
</dbReference>